<proteinExistence type="inferred from homology"/>
<organism evidence="5 6">
    <name type="scientific">Tistlia consotensis USBA 355</name>
    <dbReference type="NCBI Taxonomy" id="560819"/>
    <lineage>
        <taxon>Bacteria</taxon>
        <taxon>Pseudomonadati</taxon>
        <taxon>Pseudomonadota</taxon>
        <taxon>Alphaproteobacteria</taxon>
        <taxon>Rhodospirillales</taxon>
        <taxon>Rhodovibrionaceae</taxon>
        <taxon>Tistlia</taxon>
    </lineage>
</organism>
<dbReference type="SUPFAM" id="SSF53822">
    <property type="entry name" value="Periplasmic binding protein-like I"/>
    <property type="match status" value="1"/>
</dbReference>
<dbReference type="InterPro" id="IPR028081">
    <property type="entry name" value="Leu-bd"/>
</dbReference>
<dbReference type="InterPro" id="IPR028082">
    <property type="entry name" value="Peripla_BP_I"/>
</dbReference>
<dbReference type="PANTHER" id="PTHR47235">
    <property type="entry name" value="BLR6548 PROTEIN"/>
    <property type="match status" value="1"/>
</dbReference>
<dbReference type="Gene3D" id="3.40.50.2300">
    <property type="match status" value="2"/>
</dbReference>
<comment type="similarity">
    <text evidence="1">Belongs to the leucine-binding protein family.</text>
</comment>
<accession>A0A1Y6C087</accession>
<reference evidence="5 6" key="1">
    <citation type="submission" date="2017-04" db="EMBL/GenBank/DDBJ databases">
        <authorList>
            <person name="Afonso C.L."/>
            <person name="Miller P.J."/>
            <person name="Scott M.A."/>
            <person name="Spackman E."/>
            <person name="Goraichik I."/>
            <person name="Dimitrov K.M."/>
            <person name="Suarez D.L."/>
            <person name="Swayne D.E."/>
        </authorList>
    </citation>
    <scope>NUCLEOTIDE SEQUENCE [LARGE SCALE GENOMIC DNA]</scope>
    <source>
        <strain evidence="5 6">USBA 355</strain>
    </source>
</reference>
<feature type="chain" id="PRO_5012983706" evidence="3">
    <location>
        <begin position="26"/>
        <end position="391"/>
    </location>
</feature>
<dbReference type="CDD" id="cd06343">
    <property type="entry name" value="PBP1_ABC_ligand_binding-like"/>
    <property type="match status" value="1"/>
</dbReference>
<name>A0A1Y6C087_9PROT</name>
<dbReference type="Proteomes" id="UP000192917">
    <property type="component" value="Unassembled WGS sequence"/>
</dbReference>
<evidence type="ECO:0000256" key="3">
    <source>
        <dbReference type="SAM" id="SignalP"/>
    </source>
</evidence>
<dbReference type="EMBL" id="FWZX01000012">
    <property type="protein sequence ID" value="SMF36877.1"/>
    <property type="molecule type" value="Genomic_DNA"/>
</dbReference>
<evidence type="ECO:0000259" key="4">
    <source>
        <dbReference type="Pfam" id="PF13458"/>
    </source>
</evidence>
<sequence>MGSMFKVGALVLAGVLAAAASPALAGDPGVSKDRIEVGSFLPLQSGLSAGATQYRDGIDAYLKWINKNGGVDGRKIEITFENDSYNPQQAVAAAKKLVDRDGVFAIVGTLGTTNTVAAIPFLAQRGVPLLGPLGSHPSINTPTERVVFPISPLGTSHGRSLAAYAHEQMGAGTFAVFYQDDQYGKEMMQGVEAYAKETGLKIVGRASYVPSDVDVSAQALALRDSHPDAVIMAVIPKHGALFMLEAQKLGWRSIFLAPQLMADAVSMKLGGSALNGMIINLYAALETMDTDAVREAVAAMKEFAPQTAPGYWSFMGMAGARLFVAALRKIDGEPTRAKLMDALESLGTYDCGVIPPVTYAPGHHAGPTTFGYAKIVDGAAGKVELLKHWSE</sequence>
<feature type="signal peptide" evidence="3">
    <location>
        <begin position="1"/>
        <end position="25"/>
    </location>
</feature>
<evidence type="ECO:0000256" key="1">
    <source>
        <dbReference type="ARBA" id="ARBA00010062"/>
    </source>
</evidence>
<evidence type="ECO:0000256" key="2">
    <source>
        <dbReference type="ARBA" id="ARBA00022729"/>
    </source>
</evidence>
<protein>
    <submittedName>
        <fullName evidence="5">Amino acid/amide ABC transporter substrate-binding protein, HAAT family</fullName>
    </submittedName>
</protein>
<dbReference type="STRING" id="560819.SAMN05428998_112112"/>
<evidence type="ECO:0000313" key="5">
    <source>
        <dbReference type="EMBL" id="SMF36877.1"/>
    </source>
</evidence>
<dbReference type="Pfam" id="PF13458">
    <property type="entry name" value="Peripla_BP_6"/>
    <property type="match status" value="1"/>
</dbReference>
<gene>
    <name evidence="5" type="ORF">SAMN05428998_112112</name>
</gene>
<dbReference type="PANTHER" id="PTHR47235:SF1">
    <property type="entry name" value="BLR6548 PROTEIN"/>
    <property type="match status" value="1"/>
</dbReference>
<keyword evidence="6" id="KW-1185">Reference proteome</keyword>
<feature type="domain" description="Leucine-binding protein" evidence="4">
    <location>
        <begin position="35"/>
        <end position="368"/>
    </location>
</feature>
<dbReference type="AlphaFoldDB" id="A0A1Y6C087"/>
<evidence type="ECO:0000313" key="6">
    <source>
        <dbReference type="Proteomes" id="UP000192917"/>
    </source>
</evidence>
<keyword evidence="2 3" id="KW-0732">Signal</keyword>